<dbReference type="InterPro" id="IPR039060">
    <property type="entry name" value="Antitox_HigA"/>
</dbReference>
<protein>
    <submittedName>
        <fullName evidence="1">Transcriptional regulator</fullName>
    </submittedName>
</protein>
<reference evidence="1 2" key="1">
    <citation type="submission" date="2021-03" db="EMBL/GenBank/DDBJ databases">
        <authorList>
            <person name="Stanton E."/>
        </authorList>
    </citation>
    <scope>NUCLEOTIDE SEQUENCE [LARGE SCALE GENOMIC DNA]</scope>
    <source>
        <strain evidence="1 2">2020EL-00037</strain>
    </source>
</reference>
<proteinExistence type="predicted"/>
<dbReference type="GO" id="GO:0006355">
    <property type="term" value="P:regulation of DNA-templated transcription"/>
    <property type="evidence" value="ECO:0007669"/>
    <property type="project" value="InterPro"/>
</dbReference>
<dbReference type="PANTHER" id="PTHR40455">
    <property type="entry name" value="ANTITOXIN HIGA"/>
    <property type="match status" value="1"/>
</dbReference>
<organism evidence="1 2">
    <name type="scientific">Klebsiella oxytoca</name>
    <dbReference type="NCBI Taxonomy" id="571"/>
    <lineage>
        <taxon>Bacteria</taxon>
        <taxon>Pseudomonadati</taxon>
        <taxon>Pseudomonadota</taxon>
        <taxon>Gammaproteobacteria</taxon>
        <taxon>Enterobacterales</taxon>
        <taxon>Enterobacteriaceae</taxon>
        <taxon>Klebsiella/Raoultella group</taxon>
        <taxon>Klebsiella</taxon>
    </lineage>
</organism>
<dbReference type="AlphaFoldDB" id="A0AAP2BIR5"/>
<accession>A0AAP2BIR5</accession>
<evidence type="ECO:0000313" key="1">
    <source>
        <dbReference type="EMBL" id="MBQ0600780.1"/>
    </source>
</evidence>
<keyword evidence="2" id="KW-1185">Reference proteome</keyword>
<dbReference type="Proteomes" id="UP000673434">
    <property type="component" value="Unassembled WGS sequence"/>
</dbReference>
<sequence>MNIKPIRNEQDHRDALAVVEKLLAKSPAPDSPESERLEVMIMLVEAYENRCYPILSVSPVEAIKFRMNELGLSVEDIAPAMGNVQCAKNVLDGSQTLTLTMIRQLHSQFGIPLESLVGV</sequence>
<name>A0AAP2BIR5_KLEOX</name>
<evidence type="ECO:0000313" key="2">
    <source>
        <dbReference type="Proteomes" id="UP000673434"/>
    </source>
</evidence>
<gene>
    <name evidence="1" type="ORF">J7S78_13365</name>
</gene>
<dbReference type="RefSeq" id="WP_210846188.1">
    <property type="nucleotide sequence ID" value="NZ_JAGKON010000013.1"/>
</dbReference>
<dbReference type="GO" id="GO:0001046">
    <property type="term" value="F:core promoter sequence-specific DNA binding"/>
    <property type="evidence" value="ECO:0007669"/>
    <property type="project" value="TreeGrafter"/>
</dbReference>
<comment type="caution">
    <text evidence="1">The sequence shown here is derived from an EMBL/GenBank/DDBJ whole genome shotgun (WGS) entry which is preliminary data.</text>
</comment>
<dbReference type="PANTHER" id="PTHR40455:SF1">
    <property type="entry name" value="ANTITOXIN HIGA"/>
    <property type="match status" value="1"/>
</dbReference>
<dbReference type="EMBL" id="JAGKON010000013">
    <property type="protein sequence ID" value="MBQ0600780.1"/>
    <property type="molecule type" value="Genomic_DNA"/>
</dbReference>